<feature type="compositionally biased region" description="Basic and acidic residues" evidence="1">
    <location>
        <begin position="145"/>
        <end position="155"/>
    </location>
</feature>
<name>A0A9P9YQI4_9MUSC</name>
<evidence type="ECO:0000313" key="2">
    <source>
        <dbReference type="EMBL" id="KAI8041304.1"/>
    </source>
</evidence>
<feature type="compositionally biased region" description="Polar residues" evidence="1">
    <location>
        <begin position="222"/>
        <end position="238"/>
    </location>
</feature>
<reference evidence="2" key="1">
    <citation type="journal article" date="2023" name="Genome Biol. Evol.">
        <title>Long-read-based Genome Assembly of Drosophila gunungcola Reveals Fewer Chemosensory Genes in Flower-breeding Species.</title>
        <authorList>
            <person name="Negi A."/>
            <person name="Liao B.Y."/>
            <person name="Yeh S.D."/>
        </authorList>
    </citation>
    <scope>NUCLEOTIDE SEQUENCE</scope>
    <source>
        <strain evidence="2">Sukarami</strain>
    </source>
</reference>
<feature type="compositionally biased region" description="Basic and acidic residues" evidence="1">
    <location>
        <begin position="165"/>
        <end position="175"/>
    </location>
</feature>
<protein>
    <submittedName>
        <fullName evidence="2">Uncharacterized protein</fullName>
    </submittedName>
</protein>
<feature type="compositionally biased region" description="Pro residues" evidence="1">
    <location>
        <begin position="743"/>
        <end position="754"/>
    </location>
</feature>
<evidence type="ECO:0000313" key="3">
    <source>
        <dbReference type="Proteomes" id="UP001059596"/>
    </source>
</evidence>
<feature type="compositionally biased region" description="Low complexity" evidence="1">
    <location>
        <begin position="511"/>
        <end position="537"/>
    </location>
</feature>
<accession>A0A9P9YQI4</accession>
<sequence length="812" mass="92394">MPNGGVRTHRASPYRRNVSPARRTTNLGTDLSPEPTNNRIEQQLLRTLVQSLPAGAETKRSRSSCPPTYRRRRQASSCRSMGTPELLTTKIKTKPPVRLQAGMPVTQVLASVPPSSKTSGLSKNAQQSIEASVKRRAESPTARAKARDEEFEKTPEMLSGAAIAKAREEEFEKIPSKTSKISGASQDESIINSKPETQENSGPETQENSIPETQENSRPETQKNSIAETQENSIAETQENSRPETQENSKPETQENSRRETEKNSKENSQDTFNKSFPESVEASKPEEPREPKPAEQIEVTKRPAKKPEKQKPTQVASSKKYPCFRGEYPTRHRPVSYQWFQAAVPNCGNIVTICDEEQQVMGEAEIVTACEVTEAHFLSIDCPDDHMNNAVSKCNKCPWESYGYLQHQRNGNCFGSQQKSQHQLCFQQQPCFQQQQSPQQLPYSQQQPCFQQQQPCFQQQPCLQQQSSCFQQQHRNFMRNAPISNEQGNPRRSFKHEEMNQPSNLPVYHQQQSMQQPILQPQQQPEHQEMQQQQQPVEQQPIEENCLTEMLAEELKKQMLEAQAQIAQVQLQLNSACGATRVRQMHVLTQNGAEIPGWTTENQFVGALDDALIEGYAFPEEVKESGEEDFPRFSTQSEPKYPLPSDPQTRSQAEPMQFGLNPVPLTMSNPNTYFQPEFQQFPAQQQQPPTFLPQEMSLCQQNQPMGPGQQNQLISPCQQHYQVSPCQQIPQMPPCQQQCRTPPFPPQKPPPCQQKPQRLSHQQQQQQQQQSARSSQSSQLNKCPFAPQFCPSCCCQRYAQMRFMMPRCWPR</sequence>
<feature type="compositionally biased region" description="Polar residues" evidence="1">
    <location>
        <begin position="22"/>
        <end position="37"/>
    </location>
</feature>
<feature type="region of interest" description="Disordered" evidence="1">
    <location>
        <begin position="508"/>
        <end position="537"/>
    </location>
</feature>
<dbReference type="Proteomes" id="UP001059596">
    <property type="component" value="Unassembled WGS sequence"/>
</dbReference>
<feature type="region of interest" description="Disordered" evidence="1">
    <location>
        <begin position="110"/>
        <end position="319"/>
    </location>
</feature>
<feature type="compositionally biased region" description="Polar residues" evidence="1">
    <location>
        <begin position="113"/>
        <end position="130"/>
    </location>
</feature>
<feature type="compositionally biased region" description="Basic and acidic residues" evidence="1">
    <location>
        <begin position="282"/>
        <end position="312"/>
    </location>
</feature>
<gene>
    <name evidence="2" type="ORF">M5D96_005561</name>
</gene>
<dbReference type="OrthoDB" id="7866031at2759"/>
<feature type="compositionally biased region" description="Basic and acidic residues" evidence="1">
    <location>
        <begin position="239"/>
        <end position="269"/>
    </location>
</feature>
<feature type="region of interest" description="Disordered" evidence="1">
    <location>
        <begin position="482"/>
        <end position="501"/>
    </location>
</feature>
<dbReference type="AlphaFoldDB" id="A0A9P9YQI4"/>
<organism evidence="2 3">
    <name type="scientific">Drosophila gunungcola</name>
    <name type="common">fruit fly</name>
    <dbReference type="NCBI Taxonomy" id="103775"/>
    <lineage>
        <taxon>Eukaryota</taxon>
        <taxon>Metazoa</taxon>
        <taxon>Ecdysozoa</taxon>
        <taxon>Arthropoda</taxon>
        <taxon>Hexapoda</taxon>
        <taxon>Insecta</taxon>
        <taxon>Pterygota</taxon>
        <taxon>Neoptera</taxon>
        <taxon>Endopterygota</taxon>
        <taxon>Diptera</taxon>
        <taxon>Brachycera</taxon>
        <taxon>Muscomorpha</taxon>
        <taxon>Ephydroidea</taxon>
        <taxon>Drosophilidae</taxon>
        <taxon>Drosophila</taxon>
        <taxon>Sophophora</taxon>
    </lineage>
</organism>
<dbReference type="EMBL" id="JAMKOV010000003">
    <property type="protein sequence ID" value="KAI8041304.1"/>
    <property type="molecule type" value="Genomic_DNA"/>
</dbReference>
<feature type="compositionally biased region" description="Polar residues" evidence="1">
    <location>
        <begin position="176"/>
        <end position="214"/>
    </location>
</feature>
<comment type="caution">
    <text evidence="2">The sequence shown here is derived from an EMBL/GenBank/DDBJ whole genome shotgun (WGS) entry which is preliminary data.</text>
</comment>
<feature type="region of interest" description="Disordered" evidence="1">
    <location>
        <begin position="738"/>
        <end position="777"/>
    </location>
</feature>
<keyword evidence="3" id="KW-1185">Reference proteome</keyword>
<feature type="region of interest" description="Disordered" evidence="1">
    <location>
        <begin position="50"/>
        <end position="83"/>
    </location>
</feature>
<feature type="region of interest" description="Disordered" evidence="1">
    <location>
        <begin position="623"/>
        <end position="674"/>
    </location>
</feature>
<proteinExistence type="predicted"/>
<evidence type="ECO:0000256" key="1">
    <source>
        <dbReference type="SAM" id="MobiDB-lite"/>
    </source>
</evidence>
<feature type="region of interest" description="Disordered" evidence="1">
    <location>
        <begin position="1"/>
        <end position="37"/>
    </location>
</feature>
<feature type="compositionally biased region" description="Basic and acidic residues" evidence="1">
    <location>
        <begin position="623"/>
        <end position="632"/>
    </location>
</feature>
<feature type="compositionally biased region" description="Low complexity" evidence="1">
    <location>
        <begin position="755"/>
        <end position="777"/>
    </location>
</feature>